<dbReference type="PANTHER" id="PTHR30566">
    <property type="entry name" value="YNAI-RELATED MECHANOSENSITIVE ION CHANNEL"/>
    <property type="match status" value="1"/>
</dbReference>
<dbReference type="GO" id="GO:0008381">
    <property type="term" value="F:mechanosensitive monoatomic ion channel activity"/>
    <property type="evidence" value="ECO:0007669"/>
    <property type="project" value="UniProtKB-ARBA"/>
</dbReference>
<dbReference type="SUPFAM" id="SSF82689">
    <property type="entry name" value="Mechanosensitive channel protein MscS (YggB), C-terminal domain"/>
    <property type="match status" value="1"/>
</dbReference>
<feature type="transmembrane region" description="Helical" evidence="7">
    <location>
        <begin position="124"/>
        <end position="143"/>
    </location>
</feature>
<feature type="transmembrane region" description="Helical" evidence="7">
    <location>
        <begin position="82"/>
        <end position="103"/>
    </location>
</feature>
<evidence type="ECO:0000259" key="10">
    <source>
        <dbReference type="Pfam" id="PF21088"/>
    </source>
</evidence>
<keyword evidence="4 7" id="KW-0812">Transmembrane</keyword>
<evidence type="ECO:0000256" key="7">
    <source>
        <dbReference type="SAM" id="Phobius"/>
    </source>
</evidence>
<evidence type="ECO:0000313" key="12">
    <source>
        <dbReference type="Proteomes" id="UP000269883"/>
    </source>
</evidence>
<evidence type="ECO:0000259" key="9">
    <source>
        <dbReference type="Pfam" id="PF21082"/>
    </source>
</evidence>
<evidence type="ECO:0000256" key="3">
    <source>
        <dbReference type="ARBA" id="ARBA00022475"/>
    </source>
</evidence>
<keyword evidence="5 7" id="KW-1133">Transmembrane helix</keyword>
<dbReference type="Pfam" id="PF21088">
    <property type="entry name" value="MS_channel_1st"/>
    <property type="match status" value="1"/>
</dbReference>
<protein>
    <submittedName>
        <fullName evidence="11">Mechanosensitive ion channel protein MscS</fullName>
    </submittedName>
</protein>
<keyword evidence="12" id="KW-1185">Reference proteome</keyword>
<dbReference type="Gene3D" id="3.30.70.100">
    <property type="match status" value="1"/>
</dbReference>
<feature type="domain" description="Mechanosensitive ion channel transmembrane helices 2/3" evidence="10">
    <location>
        <begin position="130"/>
        <end position="169"/>
    </location>
</feature>
<evidence type="ECO:0000256" key="1">
    <source>
        <dbReference type="ARBA" id="ARBA00004651"/>
    </source>
</evidence>
<dbReference type="Gene3D" id="2.30.30.60">
    <property type="match status" value="1"/>
</dbReference>
<feature type="transmembrane region" description="Helical" evidence="7">
    <location>
        <begin position="53"/>
        <end position="70"/>
    </location>
</feature>
<dbReference type="InterPro" id="IPR023408">
    <property type="entry name" value="MscS_beta-dom_sf"/>
</dbReference>
<feature type="domain" description="Mechanosensitive ion channel MscS" evidence="8">
    <location>
        <begin position="171"/>
        <end position="237"/>
    </location>
</feature>
<dbReference type="Pfam" id="PF21082">
    <property type="entry name" value="MS_channel_3rd"/>
    <property type="match status" value="1"/>
</dbReference>
<dbReference type="SUPFAM" id="SSF82861">
    <property type="entry name" value="Mechanosensitive channel protein MscS (YggB), transmembrane region"/>
    <property type="match status" value="1"/>
</dbReference>
<accession>A0A2Z6B0B8</accession>
<organism evidence="11 12">
    <name type="scientific">Desulfovibrio ferrophilus</name>
    <dbReference type="NCBI Taxonomy" id="241368"/>
    <lineage>
        <taxon>Bacteria</taxon>
        <taxon>Pseudomonadati</taxon>
        <taxon>Thermodesulfobacteriota</taxon>
        <taxon>Desulfovibrionia</taxon>
        <taxon>Desulfovibrionales</taxon>
        <taxon>Desulfovibrionaceae</taxon>
        <taxon>Desulfovibrio</taxon>
    </lineage>
</organism>
<dbReference type="InterPro" id="IPR006685">
    <property type="entry name" value="MscS_channel_2nd"/>
</dbReference>
<evidence type="ECO:0000256" key="5">
    <source>
        <dbReference type="ARBA" id="ARBA00022989"/>
    </source>
</evidence>
<dbReference type="Gene3D" id="1.10.287.1260">
    <property type="match status" value="1"/>
</dbReference>
<feature type="transmembrane region" description="Helical" evidence="7">
    <location>
        <begin position="155"/>
        <end position="183"/>
    </location>
</feature>
<dbReference type="AlphaFoldDB" id="A0A2Z6B0B8"/>
<dbReference type="InterPro" id="IPR049278">
    <property type="entry name" value="MS_channel_C"/>
</dbReference>
<comment type="similarity">
    <text evidence="2">Belongs to the MscS (TC 1.A.23) family.</text>
</comment>
<dbReference type="KEGG" id="dfl:DFE_2251"/>
<proteinExistence type="inferred from homology"/>
<dbReference type="SUPFAM" id="SSF50182">
    <property type="entry name" value="Sm-like ribonucleoproteins"/>
    <property type="match status" value="1"/>
</dbReference>
<dbReference type="InterPro" id="IPR011014">
    <property type="entry name" value="MscS_channel_TM-2"/>
</dbReference>
<evidence type="ECO:0000256" key="2">
    <source>
        <dbReference type="ARBA" id="ARBA00008017"/>
    </source>
</evidence>
<dbReference type="Proteomes" id="UP000269883">
    <property type="component" value="Chromosome"/>
</dbReference>
<sequence length="345" mass="38462">MSSEILMHFVTMAVAVLATFVVVSLFLKWAVVKLEGYYKSRGIVLDEGIRADFSRSFKVVVLGLVLFVLMREISFGPVATRYVSYVLLIGITLMCISLVYNFVRGMLDFSLKRKGLSLDEHSSRVLLPVVKAIAWIVALAFLLDNFGFKISTILAGLGVAGVAVGFAAQAVLGDLFSYFAILFDRPFRIGDFIVLDTLRGNIEHIGLKTTRIRSLDGEQIVLSNSDLTGSRVHNYRRMTRRRVLFGFGVVYQTPAAKVEAIPGLVRAVIENVDLATCDRAHFKQFGAFSLDFEVVFYVESPDYGTYMDIQQTINLGLMKTFEAQGIAFAYPTQKIYMTSEEENDA</sequence>
<dbReference type="InterPro" id="IPR049142">
    <property type="entry name" value="MS_channel_1st"/>
</dbReference>
<dbReference type="GO" id="GO:0005886">
    <property type="term" value="C:plasma membrane"/>
    <property type="evidence" value="ECO:0007669"/>
    <property type="project" value="UniProtKB-SubCell"/>
</dbReference>
<feature type="domain" description="Mechanosensitive ion channel MscS C-terminal" evidence="9">
    <location>
        <begin position="245"/>
        <end position="328"/>
    </location>
</feature>
<evidence type="ECO:0000313" key="11">
    <source>
        <dbReference type="EMBL" id="BBD08977.1"/>
    </source>
</evidence>
<gene>
    <name evidence="11" type="ORF">DFE_2251</name>
</gene>
<dbReference type="OrthoDB" id="9775207at2"/>
<evidence type="ECO:0000256" key="6">
    <source>
        <dbReference type="ARBA" id="ARBA00023136"/>
    </source>
</evidence>
<dbReference type="InterPro" id="IPR010920">
    <property type="entry name" value="LSM_dom_sf"/>
</dbReference>
<evidence type="ECO:0000259" key="8">
    <source>
        <dbReference type="Pfam" id="PF00924"/>
    </source>
</evidence>
<name>A0A2Z6B0B8_9BACT</name>
<evidence type="ECO:0000256" key="4">
    <source>
        <dbReference type="ARBA" id="ARBA00022692"/>
    </source>
</evidence>
<dbReference type="InterPro" id="IPR011066">
    <property type="entry name" value="MscS_channel_C_sf"/>
</dbReference>
<dbReference type="EMBL" id="AP017378">
    <property type="protein sequence ID" value="BBD08977.1"/>
    <property type="molecule type" value="Genomic_DNA"/>
</dbReference>
<reference evidence="11 12" key="1">
    <citation type="journal article" date="2018" name="Sci. Adv.">
        <title>Multi-heme cytochromes provide a pathway for survival in energy-limited environments.</title>
        <authorList>
            <person name="Deng X."/>
            <person name="Dohmae N."/>
            <person name="Nealson K.H."/>
            <person name="Hashimoto K."/>
            <person name="Okamoto A."/>
        </authorList>
    </citation>
    <scope>NUCLEOTIDE SEQUENCE [LARGE SCALE GENOMIC DNA]</scope>
    <source>
        <strain evidence="11 12">IS5</strain>
    </source>
</reference>
<feature type="transmembrane region" description="Helical" evidence="7">
    <location>
        <begin position="6"/>
        <end position="32"/>
    </location>
</feature>
<dbReference type="PANTHER" id="PTHR30566:SF25">
    <property type="entry name" value="INNER MEMBRANE PROTEIN"/>
    <property type="match status" value="1"/>
</dbReference>
<keyword evidence="3" id="KW-1003">Cell membrane</keyword>
<dbReference type="Pfam" id="PF00924">
    <property type="entry name" value="MS_channel_2nd"/>
    <property type="match status" value="1"/>
</dbReference>
<keyword evidence="6 7" id="KW-0472">Membrane</keyword>
<comment type="subcellular location">
    <subcellularLocation>
        <location evidence="1">Cell membrane</location>
        <topology evidence="1">Multi-pass membrane protein</topology>
    </subcellularLocation>
</comment>